<comment type="subcellular location">
    <subcellularLocation>
        <location evidence="1">Nucleus</location>
    </subcellularLocation>
</comment>
<dbReference type="Proteomes" id="UP000054217">
    <property type="component" value="Unassembled WGS sequence"/>
</dbReference>
<dbReference type="AlphaFoldDB" id="A0A0C3PIC6"/>
<evidence type="ECO:0000256" key="1">
    <source>
        <dbReference type="ARBA" id="ARBA00004123"/>
    </source>
</evidence>
<keyword evidence="2" id="KW-0539">Nucleus</keyword>
<evidence type="ECO:0000259" key="4">
    <source>
        <dbReference type="Pfam" id="PF04825"/>
    </source>
</evidence>
<dbReference type="InParanoid" id="A0A0C3PIC6"/>
<gene>
    <name evidence="5" type="ORF">M404DRAFT_346331</name>
</gene>
<dbReference type="STRING" id="870435.A0A0C3PIC6"/>
<dbReference type="PANTHER" id="PTHR12585:SF69">
    <property type="entry name" value="FI11703P"/>
    <property type="match status" value="1"/>
</dbReference>
<feature type="region of interest" description="Disordered" evidence="3">
    <location>
        <begin position="155"/>
        <end position="177"/>
    </location>
</feature>
<reference evidence="6" key="2">
    <citation type="submission" date="2015-01" db="EMBL/GenBank/DDBJ databases">
        <title>Evolutionary Origins and Diversification of the Mycorrhizal Mutualists.</title>
        <authorList>
            <consortium name="DOE Joint Genome Institute"/>
            <consortium name="Mycorrhizal Genomics Consortium"/>
            <person name="Kohler A."/>
            <person name="Kuo A."/>
            <person name="Nagy L.G."/>
            <person name="Floudas D."/>
            <person name="Copeland A."/>
            <person name="Barry K.W."/>
            <person name="Cichocki N."/>
            <person name="Veneault-Fourrey C."/>
            <person name="LaButti K."/>
            <person name="Lindquist E.A."/>
            <person name="Lipzen A."/>
            <person name="Lundell T."/>
            <person name="Morin E."/>
            <person name="Murat C."/>
            <person name="Riley R."/>
            <person name="Ohm R."/>
            <person name="Sun H."/>
            <person name="Tunlid A."/>
            <person name="Henrissat B."/>
            <person name="Grigoriev I.V."/>
            <person name="Hibbett D.S."/>
            <person name="Martin F."/>
        </authorList>
    </citation>
    <scope>NUCLEOTIDE SEQUENCE [LARGE SCALE GENOMIC DNA]</scope>
    <source>
        <strain evidence="6">Marx 270</strain>
    </source>
</reference>
<dbReference type="GO" id="GO:1990414">
    <property type="term" value="P:replication-born double-strand break repair via sister chromatid exchange"/>
    <property type="evidence" value="ECO:0007669"/>
    <property type="project" value="TreeGrafter"/>
</dbReference>
<dbReference type="InterPro" id="IPR006910">
    <property type="entry name" value="Rad21_Rec8_N"/>
</dbReference>
<dbReference type="Pfam" id="PF04825">
    <property type="entry name" value="Rad21_Rec8_N"/>
    <property type="match status" value="1"/>
</dbReference>
<dbReference type="GO" id="GO:0008278">
    <property type="term" value="C:cohesin complex"/>
    <property type="evidence" value="ECO:0007669"/>
    <property type="project" value="InterPro"/>
</dbReference>
<dbReference type="GO" id="GO:0007062">
    <property type="term" value="P:sister chromatid cohesion"/>
    <property type="evidence" value="ECO:0007669"/>
    <property type="project" value="InterPro"/>
</dbReference>
<dbReference type="HOGENOM" id="CLU_1409312_0_0_1"/>
<dbReference type="GO" id="GO:0003682">
    <property type="term" value="F:chromatin binding"/>
    <property type="evidence" value="ECO:0007669"/>
    <property type="project" value="TreeGrafter"/>
</dbReference>
<evidence type="ECO:0000313" key="5">
    <source>
        <dbReference type="EMBL" id="KIO08291.1"/>
    </source>
</evidence>
<dbReference type="EMBL" id="KN831957">
    <property type="protein sequence ID" value="KIO08291.1"/>
    <property type="molecule type" value="Genomic_DNA"/>
</dbReference>
<dbReference type="PANTHER" id="PTHR12585">
    <property type="entry name" value="SCC1 / RAD21 FAMILY MEMBER"/>
    <property type="match status" value="1"/>
</dbReference>
<proteinExistence type="predicted"/>
<dbReference type="InterPro" id="IPR039781">
    <property type="entry name" value="Rad21/Rec8-like"/>
</dbReference>
<evidence type="ECO:0000256" key="3">
    <source>
        <dbReference type="SAM" id="MobiDB-lite"/>
    </source>
</evidence>
<dbReference type="GO" id="GO:0005634">
    <property type="term" value="C:nucleus"/>
    <property type="evidence" value="ECO:0007669"/>
    <property type="project" value="UniProtKB-SubCell"/>
</dbReference>
<evidence type="ECO:0000313" key="6">
    <source>
        <dbReference type="Proteomes" id="UP000054217"/>
    </source>
</evidence>
<keyword evidence="6" id="KW-1185">Reference proteome</keyword>
<organism evidence="5 6">
    <name type="scientific">Pisolithus tinctorius Marx 270</name>
    <dbReference type="NCBI Taxonomy" id="870435"/>
    <lineage>
        <taxon>Eukaryota</taxon>
        <taxon>Fungi</taxon>
        <taxon>Dikarya</taxon>
        <taxon>Basidiomycota</taxon>
        <taxon>Agaricomycotina</taxon>
        <taxon>Agaricomycetes</taxon>
        <taxon>Agaricomycetidae</taxon>
        <taxon>Boletales</taxon>
        <taxon>Sclerodermatineae</taxon>
        <taxon>Pisolithaceae</taxon>
        <taxon>Pisolithus</taxon>
    </lineage>
</organism>
<name>A0A0C3PIC6_PISTI</name>
<reference evidence="5 6" key="1">
    <citation type="submission" date="2014-04" db="EMBL/GenBank/DDBJ databases">
        <authorList>
            <consortium name="DOE Joint Genome Institute"/>
            <person name="Kuo A."/>
            <person name="Kohler A."/>
            <person name="Costa M.D."/>
            <person name="Nagy L.G."/>
            <person name="Floudas D."/>
            <person name="Copeland A."/>
            <person name="Barry K.W."/>
            <person name="Cichocki N."/>
            <person name="Veneault-Fourrey C."/>
            <person name="LaButti K."/>
            <person name="Lindquist E.A."/>
            <person name="Lipzen A."/>
            <person name="Lundell T."/>
            <person name="Morin E."/>
            <person name="Murat C."/>
            <person name="Sun H."/>
            <person name="Tunlid A."/>
            <person name="Henrissat B."/>
            <person name="Grigoriev I.V."/>
            <person name="Hibbett D.S."/>
            <person name="Martin F."/>
            <person name="Nordberg H.P."/>
            <person name="Cantor M.N."/>
            <person name="Hua S.X."/>
        </authorList>
    </citation>
    <scope>NUCLEOTIDE SEQUENCE [LARGE SCALE GENOMIC DNA]</scope>
    <source>
        <strain evidence="5 6">Marx 270</strain>
    </source>
</reference>
<dbReference type="OrthoDB" id="2691941at2759"/>
<accession>A0A0C3PIC6</accession>
<sequence length="193" mass="21448">MFFSSDLLSKRDSGFGLLWLAATLGSKSSFRKLPKRSVISADITQLCDLIATPAEPLALRLSSNLLVGAARVYRAKQEIYIADLTTCFNSLKRLVEDFRSSATSEAQLQMAQPSVKPSAVTLRVDPNAAFSLNLDNVVANWDEYLNFPVPDVSSDDDYDPRAQKQKRKTKGRNSVTSSFFQTRLMGPHVEVLR</sequence>
<feature type="domain" description="Rad21/Rec8-like protein N-terminal" evidence="4">
    <location>
        <begin position="1"/>
        <end position="102"/>
    </location>
</feature>
<evidence type="ECO:0000256" key="2">
    <source>
        <dbReference type="ARBA" id="ARBA00023242"/>
    </source>
</evidence>
<protein>
    <recommendedName>
        <fullName evidence="4">Rad21/Rec8-like protein N-terminal domain-containing protein</fullName>
    </recommendedName>
</protein>